<keyword evidence="1" id="KW-0862">Zinc</keyword>
<organism evidence="4 5">
    <name type="scientific">Spodoptera frugiperda</name>
    <name type="common">Fall armyworm</name>
    <dbReference type="NCBI Taxonomy" id="7108"/>
    <lineage>
        <taxon>Eukaryota</taxon>
        <taxon>Metazoa</taxon>
        <taxon>Ecdysozoa</taxon>
        <taxon>Arthropoda</taxon>
        <taxon>Hexapoda</taxon>
        <taxon>Insecta</taxon>
        <taxon>Pterygota</taxon>
        <taxon>Neoptera</taxon>
        <taxon>Endopterygota</taxon>
        <taxon>Lepidoptera</taxon>
        <taxon>Glossata</taxon>
        <taxon>Ditrysia</taxon>
        <taxon>Noctuoidea</taxon>
        <taxon>Noctuidae</taxon>
        <taxon>Amphipyrinae</taxon>
        <taxon>Spodoptera</taxon>
    </lineage>
</organism>
<sequence>MEKTQKTKKDDKEVNVDENSSRVVVKGTRTRSQFKRPATPSGVLVSDSGESDCSQTSLMSQFSTASTTTRARKRTRKDAKSAQPATEMLPDSADSGREALEKLAKENADLRAQIASLTEIVSGLKNQLNLITTQQQGGNPKLQVSTLSVPDGLSPDVEAQLRRSIAIEIGGMMDAKLAALESRLLPEKTIRPALASDTRRLVVSQPIQEEPTTKAKTIGKKKKKGKQKGKAVTPAVEELPAVSTSSGRDRHQEVAASQTTNTWSLVVGRKAKKSSALQPVVSSAPVTQTRVPQKKRPVKLPKVPTSAAITICLKEGATVGLGDALSAAKRQINIAEFGITADLLREKRAVDGGIVIMVSGENCNAKADALASRMREVLTNYNVTIGRPTKMAEARVMDLDDSVTPEEVVTAIARAGVCSTSDVKVGEIRRPPTSLGHVWIRAPLVALKKLASEKRMLLGWTSVRVEVLEPRRLMCYRCFEPGHVRRKCTSATDRSAQCYACGGAHKARECTSPTLRCPVCSDQGRPANHRLGSQACNPQKKKGANKNPTQASSAALPGASPIEAMDTSHSQP</sequence>
<feature type="compositionally biased region" description="Basic residues" evidence="2">
    <location>
        <begin position="217"/>
        <end position="229"/>
    </location>
</feature>
<feature type="domain" description="CCHC-type" evidence="3">
    <location>
        <begin position="475"/>
        <end position="490"/>
    </location>
</feature>
<feature type="region of interest" description="Disordered" evidence="2">
    <location>
        <begin position="212"/>
        <end position="257"/>
    </location>
</feature>
<evidence type="ECO:0000313" key="4">
    <source>
        <dbReference type="Proteomes" id="UP000829999"/>
    </source>
</evidence>
<dbReference type="SUPFAM" id="SSF57756">
    <property type="entry name" value="Retrovirus zinc finger-like domains"/>
    <property type="match status" value="1"/>
</dbReference>
<evidence type="ECO:0000256" key="1">
    <source>
        <dbReference type="PROSITE-ProRule" id="PRU00047"/>
    </source>
</evidence>
<dbReference type="GO" id="GO:0008270">
    <property type="term" value="F:zinc ion binding"/>
    <property type="evidence" value="ECO:0007669"/>
    <property type="project" value="UniProtKB-KW"/>
</dbReference>
<dbReference type="RefSeq" id="XP_050557509.1">
    <property type="nucleotide sequence ID" value="XM_050701552.1"/>
</dbReference>
<dbReference type="Proteomes" id="UP000829999">
    <property type="component" value="Chromosome 20"/>
</dbReference>
<feature type="compositionally biased region" description="Polar residues" evidence="2">
    <location>
        <begin position="51"/>
        <end position="62"/>
    </location>
</feature>
<dbReference type="PROSITE" id="PS50158">
    <property type="entry name" value="ZF_CCHC"/>
    <property type="match status" value="1"/>
</dbReference>
<evidence type="ECO:0000259" key="3">
    <source>
        <dbReference type="PROSITE" id="PS50158"/>
    </source>
</evidence>
<keyword evidence="4" id="KW-1185">Reference proteome</keyword>
<dbReference type="InterPro" id="IPR036875">
    <property type="entry name" value="Znf_CCHC_sf"/>
</dbReference>
<dbReference type="OrthoDB" id="7490362at2759"/>
<proteinExistence type="predicted"/>
<evidence type="ECO:0000313" key="5">
    <source>
        <dbReference type="RefSeq" id="XP_050557509.1"/>
    </source>
</evidence>
<dbReference type="InterPro" id="IPR001878">
    <property type="entry name" value="Znf_CCHC"/>
</dbReference>
<dbReference type="AlphaFoldDB" id="A0A9R0EZY8"/>
<reference evidence="5" key="1">
    <citation type="submission" date="2025-08" db="UniProtKB">
        <authorList>
            <consortium name="RefSeq"/>
        </authorList>
    </citation>
    <scope>IDENTIFICATION</scope>
    <source>
        <tissue evidence="5">Whole larval tissue</tissue>
    </source>
</reference>
<dbReference type="GeneID" id="126911963"/>
<dbReference type="SMART" id="SM00343">
    <property type="entry name" value="ZnF_C2HC"/>
    <property type="match status" value="2"/>
</dbReference>
<keyword evidence="1" id="KW-0863">Zinc-finger</keyword>
<feature type="region of interest" description="Disordered" evidence="2">
    <location>
        <begin position="1"/>
        <end position="94"/>
    </location>
</feature>
<dbReference type="Gene3D" id="4.10.60.10">
    <property type="entry name" value="Zinc finger, CCHC-type"/>
    <property type="match status" value="1"/>
</dbReference>
<evidence type="ECO:0000256" key="2">
    <source>
        <dbReference type="SAM" id="MobiDB-lite"/>
    </source>
</evidence>
<protein>
    <submittedName>
        <fullName evidence="5">Uncharacterized protein LOC126911963</fullName>
    </submittedName>
</protein>
<gene>
    <name evidence="5" type="primary">LOC126911963</name>
</gene>
<feature type="compositionally biased region" description="Basic and acidic residues" evidence="2">
    <location>
        <begin position="1"/>
        <end position="15"/>
    </location>
</feature>
<keyword evidence="1" id="KW-0479">Metal-binding</keyword>
<name>A0A9R0EZY8_SPOFR</name>
<accession>A0A9R0EZY8</accession>
<dbReference type="GO" id="GO:0003676">
    <property type="term" value="F:nucleic acid binding"/>
    <property type="evidence" value="ECO:0007669"/>
    <property type="project" value="InterPro"/>
</dbReference>
<feature type="region of interest" description="Disordered" evidence="2">
    <location>
        <begin position="528"/>
        <end position="572"/>
    </location>
</feature>